<dbReference type="Pfam" id="PF04773">
    <property type="entry name" value="FecR"/>
    <property type="match status" value="1"/>
</dbReference>
<feature type="domain" description="Protein FecR C-terminal" evidence="3">
    <location>
        <begin position="314"/>
        <end position="383"/>
    </location>
</feature>
<reference evidence="4 5" key="1">
    <citation type="submission" date="2020-08" db="EMBL/GenBank/DDBJ databases">
        <title>Genome public.</title>
        <authorList>
            <person name="Liu C."/>
            <person name="Sun Q."/>
        </authorList>
    </citation>
    <scope>NUCLEOTIDE SEQUENCE [LARGE SCALE GENOMIC DNA]</scope>
    <source>
        <strain evidence="4 5">NSJ-56</strain>
    </source>
</reference>
<dbReference type="Pfam" id="PF16344">
    <property type="entry name" value="FecR_C"/>
    <property type="match status" value="1"/>
</dbReference>
<dbReference type="PANTHER" id="PTHR30273:SF2">
    <property type="entry name" value="PROTEIN FECR"/>
    <property type="match status" value="1"/>
</dbReference>
<proteinExistence type="predicted"/>
<protein>
    <submittedName>
        <fullName evidence="4">DUF4974 domain-containing protein</fullName>
    </submittedName>
</protein>
<dbReference type="InterPro" id="IPR006860">
    <property type="entry name" value="FecR"/>
</dbReference>
<dbReference type="PIRSF" id="PIRSF018266">
    <property type="entry name" value="FecR"/>
    <property type="match status" value="1"/>
</dbReference>
<feature type="transmembrane region" description="Helical" evidence="1">
    <location>
        <begin position="81"/>
        <end position="100"/>
    </location>
</feature>
<gene>
    <name evidence="4" type="ORF">H8S64_19860</name>
</gene>
<dbReference type="PANTHER" id="PTHR30273">
    <property type="entry name" value="PERIPLASMIC SIGNAL SENSOR AND SIGMA FACTOR ACTIVATOR FECR-RELATED"/>
    <property type="match status" value="1"/>
</dbReference>
<comment type="caution">
    <text evidence="4">The sequence shown here is derived from an EMBL/GenBank/DDBJ whole genome shotgun (WGS) entry which is preliminary data.</text>
</comment>
<evidence type="ECO:0000259" key="3">
    <source>
        <dbReference type="Pfam" id="PF16344"/>
    </source>
</evidence>
<evidence type="ECO:0000259" key="2">
    <source>
        <dbReference type="Pfam" id="PF04773"/>
    </source>
</evidence>
<dbReference type="InterPro" id="IPR032508">
    <property type="entry name" value="FecR_C"/>
</dbReference>
<dbReference type="EMBL" id="JACOOH010000010">
    <property type="protein sequence ID" value="MBC5623356.1"/>
    <property type="molecule type" value="Genomic_DNA"/>
</dbReference>
<evidence type="ECO:0000256" key="1">
    <source>
        <dbReference type="SAM" id="Phobius"/>
    </source>
</evidence>
<keyword evidence="1" id="KW-1133">Transmembrane helix</keyword>
<evidence type="ECO:0000313" key="4">
    <source>
        <dbReference type="EMBL" id="MBC5623356.1"/>
    </source>
</evidence>
<accession>A0ABR7D5Y3</accession>
<sequence length="386" mass="43677">MNERIEELLVKKIDGELSAVEEKELSGWLAESEVHERILREFEAVRQRLSVLREEFHPDVQGRLQSVKKHKKRRVRFVAGWMRYVAVGILLVSVGSYLLWNDGKNKEEEHRIFAKVAVPGKEQAYIVWANGVQVAIDETMKDTLLTGDGGAVVRVDSNRVLRYEGGNNDEGLERRVHKLVIPNGGEYRMVLEDGSVVWLNSASSLEIPERFAAGERRVRLVGEAYFKVKKDSSRPFYVTTERADVRVLGTEFNVSAYEEDRDAVMTLVNGAVRVDARGGESVVLEPGQQALTAGGKIEVQDVDVSYVTSWVNGKFSFDNSRLEDIARQVSRWYDVKISFDDDDLKDIRFSGAMLKFRPLSDLIEMIEATSFVRFSVKGENIIISGK</sequence>
<keyword evidence="1" id="KW-0472">Membrane</keyword>
<keyword evidence="1" id="KW-0812">Transmembrane</keyword>
<keyword evidence="5" id="KW-1185">Reference proteome</keyword>
<dbReference type="Proteomes" id="UP000646484">
    <property type="component" value="Unassembled WGS sequence"/>
</dbReference>
<organism evidence="4 5">
    <name type="scientific">Butyricimonas hominis</name>
    <dbReference type="NCBI Taxonomy" id="2763032"/>
    <lineage>
        <taxon>Bacteria</taxon>
        <taxon>Pseudomonadati</taxon>
        <taxon>Bacteroidota</taxon>
        <taxon>Bacteroidia</taxon>
        <taxon>Bacteroidales</taxon>
        <taxon>Odoribacteraceae</taxon>
        <taxon>Butyricimonas</taxon>
    </lineage>
</organism>
<evidence type="ECO:0000313" key="5">
    <source>
        <dbReference type="Proteomes" id="UP000646484"/>
    </source>
</evidence>
<name>A0ABR7D5Y3_9BACT</name>
<dbReference type="Gene3D" id="3.55.50.30">
    <property type="match status" value="1"/>
</dbReference>
<dbReference type="RefSeq" id="WP_186978424.1">
    <property type="nucleotide sequence ID" value="NZ_JACOOH010000010.1"/>
</dbReference>
<feature type="domain" description="FecR protein" evidence="2">
    <location>
        <begin position="181"/>
        <end position="273"/>
    </location>
</feature>
<dbReference type="Gene3D" id="2.60.120.1440">
    <property type="match status" value="1"/>
</dbReference>
<dbReference type="InterPro" id="IPR012373">
    <property type="entry name" value="Ferrdict_sens_TM"/>
</dbReference>